<dbReference type="InterPro" id="IPR029058">
    <property type="entry name" value="AB_hydrolase_fold"/>
</dbReference>
<reference evidence="6 7" key="1">
    <citation type="submission" date="2016-10" db="EMBL/GenBank/DDBJ databases">
        <title>Reductive evolution of mitochondrial metabolism and differential evolution of invasion-related proteins in Cryptosporidium.</title>
        <authorList>
            <person name="Liu S."/>
            <person name="Roellig D.M."/>
            <person name="Guo Y."/>
            <person name="Li N."/>
            <person name="Frace M.A."/>
            <person name="Tang K."/>
            <person name="Zhang L."/>
            <person name="Feng Y."/>
            <person name="Xiao L."/>
        </authorList>
    </citation>
    <scope>NUCLEOTIDE SEQUENCE [LARGE SCALE GENOMIC DNA]</scope>
    <source>
        <strain evidence="6">30847</strain>
    </source>
</reference>
<dbReference type="AlphaFoldDB" id="A0A1J4MVR5"/>
<dbReference type="ESTHER" id="9cryt-a0a1j4mvr5">
    <property type="family name" value="Carb_B_Root"/>
</dbReference>
<feature type="region of interest" description="Disordered" evidence="3">
    <location>
        <begin position="785"/>
        <end position="824"/>
    </location>
</feature>
<keyword evidence="2" id="KW-0378">Hydrolase</keyword>
<dbReference type="SUPFAM" id="SSF53474">
    <property type="entry name" value="alpha/beta-Hydrolases"/>
    <property type="match status" value="1"/>
</dbReference>
<dbReference type="Gene3D" id="3.40.50.1820">
    <property type="entry name" value="alpha/beta hydrolase"/>
    <property type="match status" value="1"/>
</dbReference>
<dbReference type="EMBL" id="LRBS01000003">
    <property type="protein sequence ID" value="OII78230.1"/>
    <property type="molecule type" value="Genomic_DNA"/>
</dbReference>
<evidence type="ECO:0000256" key="1">
    <source>
        <dbReference type="ARBA" id="ARBA00005964"/>
    </source>
</evidence>
<dbReference type="InterPro" id="IPR019826">
    <property type="entry name" value="Carboxylesterase_B_AS"/>
</dbReference>
<keyword evidence="4" id="KW-0812">Transmembrane</keyword>
<dbReference type="OrthoDB" id="423410at2759"/>
<evidence type="ECO:0000313" key="6">
    <source>
        <dbReference type="EMBL" id="OII78230.1"/>
    </source>
</evidence>
<sequence length="824" mass="91553">MNLLNMTPIIVGIIYIMAILGVKVILCMEIEGVQLIGHKKANGVTSYFNIRYARASRFQPPQLLNITEAVSIDSGYTTKFPQVYDVSENRGSSCPQNCADIQQTLNDTFLCKGTEEQTQSEACLTLNIFTQMPPLDMLNQVSIMAKQVSAAASVPSASTLSQNSSLSRSITSLLQQNNSTLRPVYVFLHGGLYLFGSSNSDINVGDKLAESGAVIVTVNYRLGIFGWLKYKNIARGNMSFLDQRVALQWVQKYISYFGGNPDKVVLAGHSAGAKAVLCHATSPESTPYISGIILHSGALTQHEISVEEAEVMGEIAEQVAITKCPATILSCNTAQLLEIQKEVRTQLIKNDASKSLHSWSPVIDGYIIQESCSKRAREGKIPDDISVVLSTTNMEGVQFFRSFTSYLPSFFRSLATSSVALRYLLSRIFGPRAGDAFRIYTNQSVRALNLDEAMFSNITEDNSTAEAKGFPSPTSSSSSGFNLFGNSRDGNSRDEKVTNILEDPIALAYTRLLGDFIYSCPVRLLLRRLSRKNNNIYAYFTSEGFKWAENLKKPYDDVSTSFLSDALQFPKLSIKSASKGLTCQSDDVACKAFVNDCSDPKVVCHLEDLIWLFHTAPIQALDFSDKQLQEENTMSSNFFPHLLARALGTKSLLQNKQIFRKTFSTPTDAPTSIIEWDSFSISEKILEFNRDTAKLINDFKTEECDLWEWRDPELSMSFSQLIDSRTLPNAETTLTESSNSFNFNILNPSRRQQLQSNPEQNITNPKSFIKLPILGISNSNEYNDEPSGLFISSSSRSKSGKYDTNSSQNVDTESTHRESKFRKS</sequence>
<feature type="compositionally biased region" description="Polar residues" evidence="3">
    <location>
        <begin position="802"/>
        <end position="812"/>
    </location>
</feature>
<dbReference type="InterPro" id="IPR002018">
    <property type="entry name" value="CarbesteraseB"/>
</dbReference>
<evidence type="ECO:0000256" key="3">
    <source>
        <dbReference type="SAM" id="MobiDB-lite"/>
    </source>
</evidence>
<evidence type="ECO:0000313" key="7">
    <source>
        <dbReference type="Proteomes" id="UP000186804"/>
    </source>
</evidence>
<proteinExistence type="inferred from homology"/>
<comment type="caution">
    <text evidence="6">The sequence shown here is derived from an EMBL/GenBank/DDBJ whole genome shotgun (WGS) entry which is preliminary data.</text>
</comment>
<dbReference type="RefSeq" id="XP_067070076.1">
    <property type="nucleotide sequence ID" value="XM_067213681.1"/>
</dbReference>
<organism evidence="6 7">
    <name type="scientific">Cryptosporidium andersoni</name>
    <dbReference type="NCBI Taxonomy" id="117008"/>
    <lineage>
        <taxon>Eukaryota</taxon>
        <taxon>Sar</taxon>
        <taxon>Alveolata</taxon>
        <taxon>Apicomplexa</taxon>
        <taxon>Conoidasida</taxon>
        <taxon>Coccidia</taxon>
        <taxon>Eucoccidiorida</taxon>
        <taxon>Eimeriorina</taxon>
        <taxon>Cryptosporidiidae</taxon>
        <taxon>Cryptosporidium</taxon>
    </lineage>
</organism>
<evidence type="ECO:0000256" key="4">
    <source>
        <dbReference type="SAM" id="Phobius"/>
    </source>
</evidence>
<keyword evidence="7" id="KW-1185">Reference proteome</keyword>
<dbReference type="PANTHER" id="PTHR11559">
    <property type="entry name" value="CARBOXYLESTERASE"/>
    <property type="match status" value="1"/>
</dbReference>
<dbReference type="GO" id="GO:0016787">
    <property type="term" value="F:hydrolase activity"/>
    <property type="evidence" value="ECO:0007669"/>
    <property type="project" value="UniProtKB-KW"/>
</dbReference>
<feature type="transmembrane region" description="Helical" evidence="4">
    <location>
        <begin position="6"/>
        <end position="26"/>
    </location>
</feature>
<dbReference type="PROSITE" id="PS00122">
    <property type="entry name" value="CARBOXYLESTERASE_B_1"/>
    <property type="match status" value="1"/>
</dbReference>
<evidence type="ECO:0000256" key="2">
    <source>
        <dbReference type="ARBA" id="ARBA00022801"/>
    </source>
</evidence>
<name>A0A1J4MVR5_9CRYT</name>
<dbReference type="InterPro" id="IPR050309">
    <property type="entry name" value="Type-B_Carboxylest/Lipase"/>
</dbReference>
<dbReference type="GeneID" id="92367639"/>
<comment type="similarity">
    <text evidence="1">Belongs to the type-B carboxylesterase/lipase family.</text>
</comment>
<feature type="domain" description="Carboxylesterase type B" evidence="5">
    <location>
        <begin position="30"/>
        <end position="707"/>
    </location>
</feature>
<protein>
    <submittedName>
        <fullName evidence="6">Carboxylesterase family protein</fullName>
    </submittedName>
</protein>
<keyword evidence="4" id="KW-1133">Transmembrane helix</keyword>
<dbReference type="VEuPathDB" id="CryptoDB:cand_034550"/>
<accession>A0A1J4MVR5</accession>
<dbReference type="Proteomes" id="UP000186804">
    <property type="component" value="Unassembled WGS sequence"/>
</dbReference>
<gene>
    <name evidence="6" type="ORF">cand_034550</name>
</gene>
<evidence type="ECO:0000259" key="5">
    <source>
        <dbReference type="Pfam" id="PF00135"/>
    </source>
</evidence>
<dbReference type="Pfam" id="PF00135">
    <property type="entry name" value="COesterase"/>
    <property type="match status" value="1"/>
</dbReference>
<keyword evidence="4" id="KW-0472">Membrane</keyword>